<sequence length="79" mass="8920">MAQDEPMDDDWDFFSRGPPDSLRDAGYKNTAYALGELVDNSVEADATNVDIMMLESLQTTNKQRRWKIDEIAILDNGHG</sequence>
<accession>A0A383BT47</accession>
<evidence type="ECO:0008006" key="2">
    <source>
        <dbReference type="Google" id="ProtNLM"/>
    </source>
</evidence>
<dbReference type="Gene3D" id="3.30.565.10">
    <property type="entry name" value="Histidine kinase-like ATPase, C-terminal domain"/>
    <property type="match status" value="1"/>
</dbReference>
<dbReference type="AlphaFoldDB" id="A0A383BT47"/>
<dbReference type="Pfam" id="PF13589">
    <property type="entry name" value="HATPase_c_3"/>
    <property type="match status" value="1"/>
</dbReference>
<protein>
    <recommendedName>
        <fullName evidence="2">Histidine kinase/HSP90-like ATPase domain-containing protein</fullName>
    </recommendedName>
</protein>
<feature type="non-terminal residue" evidence="1">
    <location>
        <position position="79"/>
    </location>
</feature>
<dbReference type="SUPFAM" id="SSF55874">
    <property type="entry name" value="ATPase domain of HSP90 chaperone/DNA topoisomerase II/histidine kinase"/>
    <property type="match status" value="1"/>
</dbReference>
<proteinExistence type="predicted"/>
<organism evidence="1">
    <name type="scientific">marine metagenome</name>
    <dbReference type="NCBI Taxonomy" id="408172"/>
    <lineage>
        <taxon>unclassified sequences</taxon>
        <taxon>metagenomes</taxon>
        <taxon>ecological metagenomes</taxon>
    </lineage>
</organism>
<name>A0A383BT47_9ZZZZ</name>
<reference evidence="1" key="1">
    <citation type="submission" date="2018-05" db="EMBL/GenBank/DDBJ databases">
        <authorList>
            <person name="Lanie J.A."/>
            <person name="Ng W.-L."/>
            <person name="Kazmierczak K.M."/>
            <person name="Andrzejewski T.M."/>
            <person name="Davidsen T.M."/>
            <person name="Wayne K.J."/>
            <person name="Tettelin H."/>
            <person name="Glass J.I."/>
            <person name="Rusch D."/>
            <person name="Podicherti R."/>
            <person name="Tsui H.-C.T."/>
            <person name="Winkler M.E."/>
        </authorList>
    </citation>
    <scope>NUCLEOTIDE SEQUENCE</scope>
</reference>
<dbReference type="InterPro" id="IPR036890">
    <property type="entry name" value="HATPase_C_sf"/>
</dbReference>
<dbReference type="EMBL" id="UINC01202638">
    <property type="protein sequence ID" value="SVE22538.1"/>
    <property type="molecule type" value="Genomic_DNA"/>
</dbReference>
<evidence type="ECO:0000313" key="1">
    <source>
        <dbReference type="EMBL" id="SVE22538.1"/>
    </source>
</evidence>
<gene>
    <name evidence="1" type="ORF">METZ01_LOCUS475392</name>
</gene>